<reference evidence="2" key="1">
    <citation type="submission" date="2020-11" db="EMBL/GenBank/DDBJ databases">
        <authorList>
            <consortium name="DOE Joint Genome Institute"/>
            <person name="Ahrendt S."/>
            <person name="Riley R."/>
            <person name="Andreopoulos W."/>
            <person name="Labutti K."/>
            <person name="Pangilinan J."/>
            <person name="Ruiz-Duenas F.J."/>
            <person name="Barrasa J.M."/>
            <person name="Sanchez-Garcia M."/>
            <person name="Camarero S."/>
            <person name="Miyauchi S."/>
            <person name="Serrano A."/>
            <person name="Linde D."/>
            <person name="Babiker R."/>
            <person name="Drula E."/>
            <person name="Ayuso-Fernandez I."/>
            <person name="Pacheco R."/>
            <person name="Padilla G."/>
            <person name="Ferreira P."/>
            <person name="Barriuso J."/>
            <person name="Kellner H."/>
            <person name="Castanera R."/>
            <person name="Alfaro M."/>
            <person name="Ramirez L."/>
            <person name="Pisabarro A.G."/>
            <person name="Kuo A."/>
            <person name="Tritt A."/>
            <person name="Lipzen A."/>
            <person name="He G."/>
            <person name="Yan M."/>
            <person name="Ng V."/>
            <person name="Cullen D."/>
            <person name="Martin F."/>
            <person name="Rosso M.-N."/>
            <person name="Henrissat B."/>
            <person name="Hibbett D."/>
            <person name="Martinez A.T."/>
            <person name="Grigoriev I.V."/>
        </authorList>
    </citation>
    <scope>NUCLEOTIDE SEQUENCE</scope>
    <source>
        <strain evidence="2">ATCC 90797</strain>
    </source>
</reference>
<name>A0A9P6A5B2_PLEER</name>
<dbReference type="EMBL" id="MU154540">
    <property type="protein sequence ID" value="KAF9498029.1"/>
    <property type="molecule type" value="Genomic_DNA"/>
</dbReference>
<evidence type="ECO:0008006" key="4">
    <source>
        <dbReference type="Google" id="ProtNLM"/>
    </source>
</evidence>
<evidence type="ECO:0000313" key="2">
    <source>
        <dbReference type="EMBL" id="KAF9498029.1"/>
    </source>
</evidence>
<feature type="compositionally biased region" description="Polar residues" evidence="1">
    <location>
        <begin position="1"/>
        <end position="10"/>
    </location>
</feature>
<accession>A0A9P6A5B2</accession>
<evidence type="ECO:0000313" key="3">
    <source>
        <dbReference type="Proteomes" id="UP000807025"/>
    </source>
</evidence>
<organism evidence="2 3">
    <name type="scientific">Pleurotus eryngii</name>
    <name type="common">Boletus of the steppes</name>
    <dbReference type="NCBI Taxonomy" id="5323"/>
    <lineage>
        <taxon>Eukaryota</taxon>
        <taxon>Fungi</taxon>
        <taxon>Dikarya</taxon>
        <taxon>Basidiomycota</taxon>
        <taxon>Agaricomycotina</taxon>
        <taxon>Agaricomycetes</taxon>
        <taxon>Agaricomycetidae</taxon>
        <taxon>Agaricales</taxon>
        <taxon>Pleurotineae</taxon>
        <taxon>Pleurotaceae</taxon>
        <taxon>Pleurotus</taxon>
    </lineage>
</organism>
<comment type="caution">
    <text evidence="2">The sequence shown here is derived from an EMBL/GenBank/DDBJ whole genome shotgun (WGS) entry which is preliminary data.</text>
</comment>
<dbReference type="CDD" id="cd06464">
    <property type="entry name" value="ACD_sHsps-like"/>
    <property type="match status" value="1"/>
</dbReference>
<dbReference type="SUPFAM" id="SSF49764">
    <property type="entry name" value="HSP20-like chaperones"/>
    <property type="match status" value="1"/>
</dbReference>
<gene>
    <name evidence="2" type="ORF">BDN71DRAFT_1504445</name>
</gene>
<proteinExistence type="predicted"/>
<feature type="region of interest" description="Disordered" evidence="1">
    <location>
        <begin position="1"/>
        <end position="23"/>
    </location>
</feature>
<sequence>MISEQNTNIKVQEPDLLQSTPPQSTTLGDRFTNAMNNRIVIDAPGFESSEITATLIAGTLSIRAEKLDLKGKGKENEGCTQAEDIGAVLCAGRLTIQLPGASAHRTRSIAVLEFYDNEGDMNEE</sequence>
<dbReference type="AlphaFoldDB" id="A0A9P6A5B2"/>
<evidence type="ECO:0000256" key="1">
    <source>
        <dbReference type="SAM" id="MobiDB-lite"/>
    </source>
</evidence>
<keyword evidence="3" id="KW-1185">Reference proteome</keyword>
<dbReference type="InterPro" id="IPR008978">
    <property type="entry name" value="HSP20-like_chaperone"/>
</dbReference>
<protein>
    <recommendedName>
        <fullName evidence="4">SHSP domain-containing protein</fullName>
    </recommendedName>
</protein>
<dbReference type="Proteomes" id="UP000807025">
    <property type="component" value="Unassembled WGS sequence"/>
</dbReference>